<evidence type="ECO:0008006" key="3">
    <source>
        <dbReference type="Google" id="ProtNLM"/>
    </source>
</evidence>
<evidence type="ECO:0000313" key="2">
    <source>
        <dbReference type="Proteomes" id="UP000237056"/>
    </source>
</evidence>
<comment type="caution">
    <text evidence="1">The sequence shown here is derived from an EMBL/GenBank/DDBJ whole genome shotgun (WGS) entry which is preliminary data.</text>
</comment>
<dbReference type="Gene3D" id="2.180.10.10">
    <property type="entry name" value="RHS repeat-associated core"/>
    <property type="match status" value="1"/>
</dbReference>
<sequence length="61" mass="6801">MYKDVNKGITSITYNHLNLPTKIVFTGTNRNIVYLYDATGQKVKKVVTNGTTITTTDYLTG</sequence>
<organism evidence="1 2">
    <name type="scientific">Flavobacterium croceum DSM 17960</name>
    <dbReference type="NCBI Taxonomy" id="1121886"/>
    <lineage>
        <taxon>Bacteria</taxon>
        <taxon>Pseudomonadati</taxon>
        <taxon>Bacteroidota</taxon>
        <taxon>Flavobacteriia</taxon>
        <taxon>Flavobacteriales</taxon>
        <taxon>Flavobacteriaceae</taxon>
        <taxon>Flavobacterium</taxon>
    </lineage>
</organism>
<evidence type="ECO:0000313" key="1">
    <source>
        <dbReference type="EMBL" id="POS00522.1"/>
    </source>
</evidence>
<name>A0A2S4N453_9FLAO</name>
<feature type="non-terminal residue" evidence="1">
    <location>
        <position position="61"/>
    </location>
</feature>
<gene>
    <name evidence="1" type="ORF">Q361_1783</name>
</gene>
<protein>
    <recommendedName>
        <fullName evidence="3">YD repeat-containing protein</fullName>
    </recommendedName>
</protein>
<dbReference type="EMBL" id="PQNY01000078">
    <property type="protein sequence ID" value="POS00522.1"/>
    <property type="molecule type" value="Genomic_DNA"/>
</dbReference>
<accession>A0A2S4N453</accession>
<dbReference type="AlphaFoldDB" id="A0A2S4N453"/>
<keyword evidence="2" id="KW-1185">Reference proteome</keyword>
<proteinExistence type="predicted"/>
<dbReference type="Proteomes" id="UP000237056">
    <property type="component" value="Unassembled WGS sequence"/>
</dbReference>
<reference evidence="1 2" key="1">
    <citation type="submission" date="2018-01" db="EMBL/GenBank/DDBJ databases">
        <title>Genomic Encyclopedia of Type Strains, Phase I: the one thousand microbial genomes (KMG-I) project.</title>
        <authorList>
            <person name="Goeker M."/>
        </authorList>
    </citation>
    <scope>NUCLEOTIDE SEQUENCE [LARGE SCALE GENOMIC DNA]</scope>
    <source>
        <strain evidence="1 2">DSM 17960</strain>
    </source>
</reference>